<dbReference type="SUPFAM" id="SSF48452">
    <property type="entry name" value="TPR-like"/>
    <property type="match status" value="2"/>
</dbReference>
<dbReference type="Gene3D" id="1.10.10.10">
    <property type="entry name" value="Winged helix-like DNA-binding domain superfamily/Winged helix DNA-binding domain"/>
    <property type="match status" value="1"/>
</dbReference>
<dbReference type="InterPro" id="IPR016032">
    <property type="entry name" value="Sig_transdc_resp-reg_C-effctor"/>
</dbReference>
<dbReference type="Proteomes" id="UP000184440">
    <property type="component" value="Unassembled WGS sequence"/>
</dbReference>
<dbReference type="PANTHER" id="PTHR47691:SF3">
    <property type="entry name" value="HTH-TYPE TRANSCRIPTIONAL REGULATOR RV0890C-RELATED"/>
    <property type="match status" value="1"/>
</dbReference>
<keyword evidence="6" id="KW-1185">Reference proteome</keyword>
<dbReference type="SMART" id="SM01043">
    <property type="entry name" value="BTAD"/>
    <property type="match status" value="1"/>
</dbReference>
<evidence type="ECO:0000259" key="4">
    <source>
        <dbReference type="PROSITE" id="PS51755"/>
    </source>
</evidence>
<evidence type="ECO:0000313" key="5">
    <source>
        <dbReference type="EMBL" id="SHN46575.1"/>
    </source>
</evidence>
<protein>
    <submittedName>
        <fullName evidence="5">Predicted ATPase</fullName>
    </submittedName>
</protein>
<dbReference type="InterPro" id="IPR027417">
    <property type="entry name" value="P-loop_NTPase"/>
</dbReference>
<dbReference type="Gene3D" id="1.25.40.10">
    <property type="entry name" value="Tetratricopeptide repeat domain"/>
    <property type="match status" value="2"/>
</dbReference>
<reference evidence="5 6" key="1">
    <citation type="submission" date="2016-11" db="EMBL/GenBank/DDBJ databases">
        <authorList>
            <person name="Jaros S."/>
            <person name="Januszkiewicz K."/>
            <person name="Wedrychowicz H."/>
        </authorList>
    </citation>
    <scope>NUCLEOTIDE SEQUENCE [LARGE SCALE GENOMIC DNA]</scope>
    <source>
        <strain evidence="5 6">DSM 46144</strain>
    </source>
</reference>
<feature type="DNA-binding region" description="OmpR/PhoB-type" evidence="3">
    <location>
        <begin position="1"/>
        <end position="97"/>
    </location>
</feature>
<gene>
    <name evidence="5" type="ORF">SAMN05443668_116111</name>
</gene>
<dbReference type="CDD" id="cd15831">
    <property type="entry name" value="BTAD"/>
    <property type="match status" value="1"/>
</dbReference>
<dbReference type="SMART" id="SM00862">
    <property type="entry name" value="Trans_reg_C"/>
    <property type="match status" value="1"/>
</dbReference>
<dbReference type="PANTHER" id="PTHR47691">
    <property type="entry name" value="REGULATOR-RELATED"/>
    <property type="match status" value="1"/>
</dbReference>
<organism evidence="5 6">
    <name type="scientific">Cryptosporangium aurantiacum</name>
    <dbReference type="NCBI Taxonomy" id="134849"/>
    <lineage>
        <taxon>Bacteria</taxon>
        <taxon>Bacillati</taxon>
        <taxon>Actinomycetota</taxon>
        <taxon>Actinomycetes</taxon>
        <taxon>Cryptosporangiales</taxon>
        <taxon>Cryptosporangiaceae</taxon>
        <taxon>Cryptosporangium</taxon>
    </lineage>
</organism>
<dbReference type="InterPro" id="IPR005158">
    <property type="entry name" value="BTAD"/>
</dbReference>
<dbReference type="Pfam" id="PF00486">
    <property type="entry name" value="Trans_reg_C"/>
    <property type="match status" value="1"/>
</dbReference>
<evidence type="ECO:0000256" key="1">
    <source>
        <dbReference type="ARBA" id="ARBA00005820"/>
    </source>
</evidence>
<keyword evidence="2 3" id="KW-0238">DNA-binding</keyword>
<evidence type="ECO:0000256" key="3">
    <source>
        <dbReference type="PROSITE-ProRule" id="PRU01091"/>
    </source>
</evidence>
<dbReference type="Pfam" id="PF03704">
    <property type="entry name" value="BTAD"/>
    <property type="match status" value="1"/>
</dbReference>
<dbReference type="STRING" id="134849.SAMN05443668_116111"/>
<sequence length="914" mass="97966">MSTAATLEYRVLGPVEARLADTTLPLGGPRHRRLLAVLLLRADEVVPVGELTEALWGDRPPRSAPEMVHVRISELRAALRLGNPELVTHTGGYRLCVAPGALDTHRFETLVRSAAGTLADGAPARARDELDAALALWHGPAVAEFATEPFAEAEVVRLEALRLTALEYRFTADLALGRHADVVAELTALTTKHPLHEPFTGLLMRALQGSGRSAEALEAYASLRRVLAEELGVNPSPALQRLHVEMLREPVRGNLPAAYTSFVGRRADLAALPDLLRRTRLVTLTGVGGAGKSRLAVEVALACRDDVPGGAWLVELAPVERPEHVAGAIAAALGVREQRLTTHLGRAATLLVLDNCEHLVAGVAAVADRLLRACPDLRILATSRERLGVTGEHLHPVAGLDVTGDAVRLFVSRVAAVRPGYRVTAADAAAVDRICRQLDGLPLALELAAAVTTAIDLPEVAARLDDRFALLTRGSPAASARHQTLRATVDWSYQLLDTPQRTLFEQLAVFVGGFTIEAAQAVAGEPSTVSLLTDLVDKSLVTVGDRRYQLPETLRVFGLERLDASGIADEVRDRHAAYLLRMVRSIRRALHGAEQSALIRRLETEHGNLRAALDWSLARGDTGTAIRLAGSLYPLWDQHGHYREGRDTLDQVLTMPGDVPPIVRARALDSVAGLAVLQGDLDRAAEAAAEAASLSRAADDKAGLARALTTAGLTAIYADRLDKAEEVLEDAIDIARAAEAPWPEGFAQIYLACVAIAHGDMAAARAWGEAAEAPLRVIGDPEGLSGTLVIRGFTAWRLGERAAGEKMLEAGVRGFTEVDHRWGRSLGLFLVAVLAADRGEHERVAFLLGVAEALRGTIGTALMPFVRRVRDVLLARAQAALTADAFIRAWDAGRAEALDKDPGRVSSYRPGHAW</sequence>
<evidence type="ECO:0000256" key="2">
    <source>
        <dbReference type="ARBA" id="ARBA00023125"/>
    </source>
</evidence>
<dbReference type="InterPro" id="IPR011990">
    <property type="entry name" value="TPR-like_helical_dom_sf"/>
</dbReference>
<dbReference type="GO" id="GO:0006355">
    <property type="term" value="P:regulation of DNA-templated transcription"/>
    <property type="evidence" value="ECO:0007669"/>
    <property type="project" value="InterPro"/>
</dbReference>
<name>A0A1M7RJQ3_9ACTN</name>
<accession>A0A1M7RJQ3</accession>
<dbReference type="GO" id="GO:0003677">
    <property type="term" value="F:DNA binding"/>
    <property type="evidence" value="ECO:0007669"/>
    <property type="project" value="UniProtKB-UniRule"/>
</dbReference>
<feature type="domain" description="OmpR/PhoB-type" evidence="4">
    <location>
        <begin position="1"/>
        <end position="97"/>
    </location>
</feature>
<dbReference type="PROSITE" id="PS51755">
    <property type="entry name" value="OMPR_PHOB"/>
    <property type="match status" value="1"/>
</dbReference>
<dbReference type="SUPFAM" id="SSF46894">
    <property type="entry name" value="C-terminal effector domain of the bipartite response regulators"/>
    <property type="match status" value="1"/>
</dbReference>
<dbReference type="RefSeq" id="WP_073263675.1">
    <property type="nucleotide sequence ID" value="NZ_FRCS01000016.1"/>
</dbReference>
<dbReference type="InterPro" id="IPR036388">
    <property type="entry name" value="WH-like_DNA-bd_sf"/>
</dbReference>
<comment type="similarity">
    <text evidence="1">Belongs to the AfsR/DnrI/RedD regulatory family.</text>
</comment>
<proteinExistence type="inferred from homology"/>
<dbReference type="InterPro" id="IPR001867">
    <property type="entry name" value="OmpR/PhoB-type_DNA-bd"/>
</dbReference>
<evidence type="ECO:0000313" key="6">
    <source>
        <dbReference type="Proteomes" id="UP000184440"/>
    </source>
</evidence>
<dbReference type="GO" id="GO:0000160">
    <property type="term" value="P:phosphorelay signal transduction system"/>
    <property type="evidence" value="ECO:0007669"/>
    <property type="project" value="InterPro"/>
</dbReference>
<dbReference type="AlphaFoldDB" id="A0A1M7RJQ3"/>
<dbReference type="EMBL" id="FRCS01000016">
    <property type="protein sequence ID" value="SHN46575.1"/>
    <property type="molecule type" value="Genomic_DNA"/>
</dbReference>
<dbReference type="OrthoDB" id="9812579at2"/>
<dbReference type="SUPFAM" id="SSF52540">
    <property type="entry name" value="P-loop containing nucleoside triphosphate hydrolases"/>
    <property type="match status" value="1"/>
</dbReference>